<comment type="caution">
    <text evidence="10">The sequence shown here is derived from an EMBL/GenBank/DDBJ whole genome shotgun (WGS) entry which is preliminary data.</text>
</comment>
<dbReference type="InterPro" id="IPR001867">
    <property type="entry name" value="OmpR/PhoB-type_DNA-bd"/>
</dbReference>
<evidence type="ECO:0000259" key="9">
    <source>
        <dbReference type="PROSITE" id="PS51755"/>
    </source>
</evidence>
<evidence type="ECO:0000313" key="10">
    <source>
        <dbReference type="EMBL" id="MFK2930564.1"/>
    </source>
</evidence>
<feature type="domain" description="Response regulatory" evidence="8">
    <location>
        <begin position="18"/>
        <end position="132"/>
    </location>
</feature>
<feature type="DNA-binding region" description="OmpR/PhoB-type" evidence="7">
    <location>
        <begin position="137"/>
        <end position="238"/>
    </location>
</feature>
<dbReference type="InterPro" id="IPR001789">
    <property type="entry name" value="Sig_transdc_resp-reg_receiver"/>
</dbReference>
<dbReference type="Gene3D" id="1.10.10.10">
    <property type="entry name" value="Winged helix-like DNA-binding domain superfamily/Winged helix DNA-binding domain"/>
    <property type="match status" value="1"/>
</dbReference>
<feature type="domain" description="OmpR/PhoB-type" evidence="9">
    <location>
        <begin position="137"/>
        <end position="238"/>
    </location>
</feature>
<dbReference type="EMBL" id="JADIKL010000003">
    <property type="protein sequence ID" value="MFK2930564.1"/>
    <property type="molecule type" value="Genomic_DNA"/>
</dbReference>
<dbReference type="InterPro" id="IPR036388">
    <property type="entry name" value="WH-like_DNA-bd_sf"/>
</dbReference>
<feature type="modified residue" description="4-aspartylphosphate" evidence="6">
    <location>
        <position position="67"/>
    </location>
</feature>
<dbReference type="Pfam" id="PF00072">
    <property type="entry name" value="Response_reg"/>
    <property type="match status" value="1"/>
</dbReference>
<evidence type="ECO:0000259" key="8">
    <source>
        <dbReference type="PROSITE" id="PS50110"/>
    </source>
</evidence>
<evidence type="ECO:0000256" key="7">
    <source>
        <dbReference type="PROSITE-ProRule" id="PRU01091"/>
    </source>
</evidence>
<dbReference type="PROSITE" id="PS51755">
    <property type="entry name" value="OMPR_PHOB"/>
    <property type="match status" value="1"/>
</dbReference>
<dbReference type="SMART" id="SM00862">
    <property type="entry name" value="Trans_reg_C"/>
    <property type="match status" value="1"/>
</dbReference>
<dbReference type="Proteomes" id="UP001620397">
    <property type="component" value="Unassembled WGS sequence"/>
</dbReference>
<evidence type="ECO:0000256" key="4">
    <source>
        <dbReference type="ARBA" id="ARBA00023125"/>
    </source>
</evidence>
<dbReference type="PANTHER" id="PTHR48111">
    <property type="entry name" value="REGULATOR OF RPOS"/>
    <property type="match status" value="1"/>
</dbReference>
<keyword evidence="1 6" id="KW-0597">Phosphoprotein</keyword>
<dbReference type="RefSeq" id="WP_404537583.1">
    <property type="nucleotide sequence ID" value="NZ_JADIKL010000003.1"/>
</dbReference>
<gene>
    <name evidence="10" type="ORF">ISP14_07145</name>
</gene>
<keyword evidence="11" id="KW-1185">Reference proteome</keyword>
<dbReference type="PANTHER" id="PTHR48111:SF1">
    <property type="entry name" value="TWO-COMPONENT RESPONSE REGULATOR ORR33"/>
    <property type="match status" value="1"/>
</dbReference>
<organism evidence="10 11">
    <name type="scientific">Dyella agri</name>
    <dbReference type="NCBI Taxonomy" id="1926869"/>
    <lineage>
        <taxon>Bacteria</taxon>
        <taxon>Pseudomonadati</taxon>
        <taxon>Pseudomonadota</taxon>
        <taxon>Gammaproteobacteria</taxon>
        <taxon>Lysobacterales</taxon>
        <taxon>Rhodanobacteraceae</taxon>
        <taxon>Dyella</taxon>
    </lineage>
</organism>
<dbReference type="InterPro" id="IPR011006">
    <property type="entry name" value="CheY-like_superfamily"/>
</dbReference>
<keyword evidence="3" id="KW-0805">Transcription regulation</keyword>
<evidence type="ECO:0000256" key="1">
    <source>
        <dbReference type="ARBA" id="ARBA00022553"/>
    </source>
</evidence>
<proteinExistence type="predicted"/>
<dbReference type="SMART" id="SM00448">
    <property type="entry name" value="REC"/>
    <property type="match status" value="1"/>
</dbReference>
<reference evidence="10 11" key="1">
    <citation type="submission" date="2020-10" db="EMBL/GenBank/DDBJ databases">
        <title>Phylogeny of dyella-like bacteria.</title>
        <authorList>
            <person name="Fu J."/>
        </authorList>
    </citation>
    <scope>NUCLEOTIDE SEQUENCE [LARGE SCALE GENOMIC DNA]</scope>
    <source>
        <strain evidence="10 11">DKC-1</strain>
    </source>
</reference>
<evidence type="ECO:0000313" key="11">
    <source>
        <dbReference type="Proteomes" id="UP001620397"/>
    </source>
</evidence>
<evidence type="ECO:0000256" key="2">
    <source>
        <dbReference type="ARBA" id="ARBA00023012"/>
    </source>
</evidence>
<sequence length="238" mass="25961">MSSANPTASTESEGSLRLVLLEDDDLLREHVLAPKLRRFGFEVRTSGSMAEMSEVIGKMVPDIVILDIGLPDSDGFEVARGLRARSPGLGIVMLTGRSESVDRIRGLTEGADAYLAKPVEIDVLVATLHSVARRLKPHAPDIAGTWRLSSDNWILVSPLGGRVTLTKTERLLLEELMRRLNQVVSREVLIGVLADDVLAFDPHRLDSMIHRLRRKVLATLGIPLPLDAVHGAGYLLAA</sequence>
<dbReference type="SUPFAM" id="SSF52172">
    <property type="entry name" value="CheY-like"/>
    <property type="match status" value="1"/>
</dbReference>
<evidence type="ECO:0000256" key="3">
    <source>
        <dbReference type="ARBA" id="ARBA00023015"/>
    </source>
</evidence>
<keyword evidence="5" id="KW-0804">Transcription</keyword>
<dbReference type="PROSITE" id="PS50110">
    <property type="entry name" value="RESPONSE_REGULATORY"/>
    <property type="match status" value="1"/>
</dbReference>
<dbReference type="InterPro" id="IPR039420">
    <property type="entry name" value="WalR-like"/>
</dbReference>
<name>A0ABW8KEJ9_9GAMM</name>
<evidence type="ECO:0000256" key="5">
    <source>
        <dbReference type="ARBA" id="ARBA00023163"/>
    </source>
</evidence>
<dbReference type="Gene3D" id="3.40.50.2300">
    <property type="match status" value="1"/>
</dbReference>
<accession>A0ABW8KEJ9</accession>
<keyword evidence="4 7" id="KW-0238">DNA-binding</keyword>
<dbReference type="CDD" id="cd17574">
    <property type="entry name" value="REC_OmpR"/>
    <property type="match status" value="1"/>
</dbReference>
<protein>
    <submittedName>
        <fullName evidence="10">Response regulator transcription factor</fullName>
    </submittedName>
</protein>
<dbReference type="Pfam" id="PF00486">
    <property type="entry name" value="Trans_reg_C"/>
    <property type="match status" value="1"/>
</dbReference>
<keyword evidence="2" id="KW-0902">Two-component regulatory system</keyword>
<evidence type="ECO:0000256" key="6">
    <source>
        <dbReference type="PROSITE-ProRule" id="PRU00169"/>
    </source>
</evidence>